<dbReference type="AlphaFoldDB" id="H5UP53"/>
<proteinExistence type="predicted"/>
<accession>H5UP53</accession>
<protein>
    <recommendedName>
        <fullName evidence="4">DUF1648 domain-containing protein</fullName>
    </recommendedName>
</protein>
<evidence type="ECO:0000313" key="3">
    <source>
        <dbReference type="Proteomes" id="UP000004367"/>
    </source>
</evidence>
<keyword evidence="3" id="KW-1185">Reference proteome</keyword>
<feature type="transmembrane region" description="Helical" evidence="1">
    <location>
        <begin position="44"/>
        <end position="63"/>
    </location>
</feature>
<evidence type="ECO:0000256" key="1">
    <source>
        <dbReference type="SAM" id="Phobius"/>
    </source>
</evidence>
<sequence length="130" mass="14385">MTDPRGAGGAGRGADDWRSRAERLQIVREQARGMRREPADRRHLAGLAVATAAWAVVVIWMVADLPDRVPQHLLSMTFDDVATLRAAHRPGGVRSPAELWIGGSLFLVAVAVWLIRRARSDRYSPHDDLD</sequence>
<gene>
    <name evidence="2" type="ORF">MOPEL_018_00020</name>
</gene>
<comment type="caution">
    <text evidence="2">The sequence shown here is derived from an EMBL/GenBank/DDBJ whole genome shotgun (WGS) entry which is preliminary data.</text>
</comment>
<name>H5UP53_9MICO</name>
<dbReference type="RefSeq" id="WP_009481409.1">
    <property type="nucleotide sequence ID" value="NZ_BAFE01000017.1"/>
</dbReference>
<keyword evidence="1" id="KW-0812">Transmembrane</keyword>
<evidence type="ECO:0000313" key="2">
    <source>
        <dbReference type="EMBL" id="GAB47511.1"/>
    </source>
</evidence>
<organism evidence="2 3">
    <name type="scientific">Mobilicoccus pelagius NBRC 104925</name>
    <dbReference type="NCBI Taxonomy" id="1089455"/>
    <lineage>
        <taxon>Bacteria</taxon>
        <taxon>Bacillati</taxon>
        <taxon>Actinomycetota</taxon>
        <taxon>Actinomycetes</taxon>
        <taxon>Micrococcales</taxon>
        <taxon>Dermatophilaceae</taxon>
        <taxon>Mobilicoccus</taxon>
    </lineage>
</organism>
<keyword evidence="1" id="KW-1133">Transmembrane helix</keyword>
<dbReference type="EMBL" id="BAFE01000017">
    <property type="protein sequence ID" value="GAB47511.1"/>
    <property type="molecule type" value="Genomic_DNA"/>
</dbReference>
<dbReference type="Proteomes" id="UP000004367">
    <property type="component" value="Unassembled WGS sequence"/>
</dbReference>
<feature type="transmembrane region" description="Helical" evidence="1">
    <location>
        <begin position="99"/>
        <end position="115"/>
    </location>
</feature>
<keyword evidence="1" id="KW-0472">Membrane</keyword>
<reference evidence="2 3" key="1">
    <citation type="submission" date="2012-02" db="EMBL/GenBank/DDBJ databases">
        <title>Whole genome shotgun sequence of Mobilicoccus pelagius NBRC 104925.</title>
        <authorList>
            <person name="Yoshida Y."/>
            <person name="Hosoyama A."/>
            <person name="Tsuchikane K."/>
            <person name="Katsumata H."/>
            <person name="Yamazaki S."/>
            <person name="Fujita N."/>
        </authorList>
    </citation>
    <scope>NUCLEOTIDE SEQUENCE [LARGE SCALE GENOMIC DNA]</scope>
    <source>
        <strain evidence="2 3">NBRC 104925</strain>
    </source>
</reference>
<evidence type="ECO:0008006" key="4">
    <source>
        <dbReference type="Google" id="ProtNLM"/>
    </source>
</evidence>